<evidence type="ECO:0000313" key="2">
    <source>
        <dbReference type="Proteomes" id="UP001175211"/>
    </source>
</evidence>
<name>A0AA39N3E5_ARMTA</name>
<reference evidence="1" key="1">
    <citation type="submission" date="2023-06" db="EMBL/GenBank/DDBJ databases">
        <authorList>
            <consortium name="Lawrence Berkeley National Laboratory"/>
            <person name="Ahrendt S."/>
            <person name="Sahu N."/>
            <person name="Indic B."/>
            <person name="Wong-Bajracharya J."/>
            <person name="Merenyi Z."/>
            <person name="Ke H.-M."/>
            <person name="Monk M."/>
            <person name="Kocsube S."/>
            <person name="Drula E."/>
            <person name="Lipzen A."/>
            <person name="Balint B."/>
            <person name="Henrissat B."/>
            <person name="Andreopoulos B."/>
            <person name="Martin F.M."/>
            <person name="Harder C.B."/>
            <person name="Rigling D."/>
            <person name="Ford K.L."/>
            <person name="Foster G.D."/>
            <person name="Pangilinan J."/>
            <person name="Papanicolaou A."/>
            <person name="Barry K."/>
            <person name="LaButti K."/>
            <person name="Viragh M."/>
            <person name="Koriabine M."/>
            <person name="Yan M."/>
            <person name="Riley R."/>
            <person name="Champramary S."/>
            <person name="Plett K.L."/>
            <person name="Tsai I.J."/>
            <person name="Slot J."/>
            <person name="Sipos G."/>
            <person name="Plett J."/>
            <person name="Nagy L.G."/>
            <person name="Grigoriev I.V."/>
        </authorList>
    </citation>
    <scope>NUCLEOTIDE SEQUENCE</scope>
    <source>
        <strain evidence="1">CCBAS 213</strain>
    </source>
</reference>
<organism evidence="1 2">
    <name type="scientific">Armillaria tabescens</name>
    <name type="common">Ringless honey mushroom</name>
    <name type="synonym">Agaricus tabescens</name>
    <dbReference type="NCBI Taxonomy" id="1929756"/>
    <lineage>
        <taxon>Eukaryota</taxon>
        <taxon>Fungi</taxon>
        <taxon>Dikarya</taxon>
        <taxon>Basidiomycota</taxon>
        <taxon>Agaricomycotina</taxon>
        <taxon>Agaricomycetes</taxon>
        <taxon>Agaricomycetidae</taxon>
        <taxon>Agaricales</taxon>
        <taxon>Marasmiineae</taxon>
        <taxon>Physalacriaceae</taxon>
        <taxon>Desarmillaria</taxon>
    </lineage>
</organism>
<dbReference type="AlphaFoldDB" id="A0AA39N3E5"/>
<accession>A0AA39N3E5</accession>
<gene>
    <name evidence="1" type="ORF">EV420DRAFT_1692604</name>
</gene>
<dbReference type="Proteomes" id="UP001175211">
    <property type="component" value="Unassembled WGS sequence"/>
</dbReference>
<evidence type="ECO:0008006" key="3">
    <source>
        <dbReference type="Google" id="ProtNLM"/>
    </source>
</evidence>
<evidence type="ECO:0000313" key="1">
    <source>
        <dbReference type="EMBL" id="KAK0455780.1"/>
    </source>
</evidence>
<proteinExistence type="predicted"/>
<dbReference type="GeneID" id="85362917"/>
<dbReference type="EMBL" id="JAUEPS010000024">
    <property type="protein sequence ID" value="KAK0455780.1"/>
    <property type="molecule type" value="Genomic_DNA"/>
</dbReference>
<dbReference type="RefSeq" id="XP_060329290.1">
    <property type="nucleotide sequence ID" value="XM_060479369.1"/>
</dbReference>
<protein>
    <recommendedName>
        <fullName evidence="3">Reverse transcriptase zinc-binding domain-containing protein</fullName>
    </recommendedName>
</protein>
<sequence length="233" mass="27162">MRLLVLFTYKNLQALWKALQNAFKIGHFWERLGPQYAPRGECPHCKVPESMEHILIECSIEGRATLWNLAQELWEKKNQAWIPPTYGVALGATLVQIRTTEGKVDRGATRLYRILMTETVHLIWKIQCQRRIQRGDDDTTKWHTRDEVRSLWTDAMNRRLMIDCLLSNRCKYGSKALKKKTILATWRGTLYNEKALPEDWTYQTGVLIFRVTSFKTFFRPLGPAPPPQASELV</sequence>
<keyword evidence="2" id="KW-1185">Reference proteome</keyword>
<comment type="caution">
    <text evidence="1">The sequence shown here is derived from an EMBL/GenBank/DDBJ whole genome shotgun (WGS) entry which is preliminary data.</text>
</comment>